<dbReference type="STRING" id="1618573.UT19_C0002G0050"/>
<evidence type="ECO:0000313" key="1">
    <source>
        <dbReference type="EMBL" id="KKQ94408.1"/>
    </source>
</evidence>
<gene>
    <name evidence="1" type="ORF">UT19_C0002G0050</name>
</gene>
<name>A0A0G0LR83_9BACT</name>
<reference evidence="1 2" key="1">
    <citation type="journal article" date="2015" name="Nature">
        <title>rRNA introns, odd ribosomes, and small enigmatic genomes across a large radiation of phyla.</title>
        <authorList>
            <person name="Brown C.T."/>
            <person name="Hug L.A."/>
            <person name="Thomas B.C."/>
            <person name="Sharon I."/>
            <person name="Castelle C.J."/>
            <person name="Singh A."/>
            <person name="Wilkins M.J."/>
            <person name="Williams K.H."/>
            <person name="Banfield J.F."/>
        </authorList>
    </citation>
    <scope>NUCLEOTIDE SEQUENCE [LARGE SCALE GENOMIC DNA]</scope>
</reference>
<evidence type="ECO:0000313" key="2">
    <source>
        <dbReference type="Proteomes" id="UP000034932"/>
    </source>
</evidence>
<dbReference type="AlphaFoldDB" id="A0A0G0LR83"/>
<protein>
    <submittedName>
        <fullName evidence="1">Uncharacterized protein</fullName>
    </submittedName>
</protein>
<dbReference type="Proteomes" id="UP000034932">
    <property type="component" value="Unassembled WGS sequence"/>
</dbReference>
<proteinExistence type="predicted"/>
<comment type="caution">
    <text evidence="1">The sequence shown here is derived from an EMBL/GenBank/DDBJ whole genome shotgun (WGS) entry which is preliminary data.</text>
</comment>
<accession>A0A0G0LR83</accession>
<organism evidence="1 2">
    <name type="scientific">Candidatus Woesebacteria bacterium GW2011_GWB1_39_10b</name>
    <dbReference type="NCBI Taxonomy" id="1618573"/>
    <lineage>
        <taxon>Bacteria</taxon>
        <taxon>Candidatus Woeseibacteriota</taxon>
    </lineage>
</organism>
<dbReference type="EMBL" id="LBVW01000002">
    <property type="protein sequence ID" value="KKQ94408.1"/>
    <property type="molecule type" value="Genomic_DNA"/>
</dbReference>
<sequence>MSLKSINGFFEYPDVPELGIRGSNKHNWVPADFINVKLNGLIEAGVCGYQSLRNTVERITTQVREFRSGYVNLEGQSKGDVYQSSVPGD</sequence>